<name>A0A812RX24_SYMPI</name>
<dbReference type="OrthoDB" id="483945at2759"/>
<gene>
    <name evidence="1" type="ORF">SPIL2461_LOCUS11244</name>
</gene>
<evidence type="ECO:0000313" key="1">
    <source>
        <dbReference type="EMBL" id="CAE7457040.1"/>
    </source>
</evidence>
<reference evidence="1" key="1">
    <citation type="submission" date="2021-02" db="EMBL/GenBank/DDBJ databases">
        <authorList>
            <person name="Dougan E. K."/>
            <person name="Rhodes N."/>
            <person name="Thang M."/>
            <person name="Chan C."/>
        </authorList>
    </citation>
    <scope>NUCLEOTIDE SEQUENCE</scope>
</reference>
<comment type="caution">
    <text evidence="1">The sequence shown here is derived from an EMBL/GenBank/DDBJ whole genome shotgun (WGS) entry which is preliminary data.</text>
</comment>
<proteinExistence type="predicted"/>
<feature type="non-terminal residue" evidence="1">
    <location>
        <position position="1"/>
    </location>
</feature>
<organism evidence="1 2">
    <name type="scientific">Symbiodinium pilosum</name>
    <name type="common">Dinoflagellate</name>
    <dbReference type="NCBI Taxonomy" id="2952"/>
    <lineage>
        <taxon>Eukaryota</taxon>
        <taxon>Sar</taxon>
        <taxon>Alveolata</taxon>
        <taxon>Dinophyceae</taxon>
        <taxon>Suessiales</taxon>
        <taxon>Symbiodiniaceae</taxon>
        <taxon>Symbiodinium</taxon>
    </lineage>
</organism>
<accession>A0A812RX24</accession>
<sequence>MFIADEAAIKQTWEPMGASGLRLCFFCRNVVQTRSGLVEADETGWFVDHCEEDPSKFKLQTNAGLWATARDLTQKSTELSKAAFASRQTSLGMRYSPEGVLFDPTLREVVFPISWTSYDWMHNYVVSGVFHVEVNLLLKELKTERVESSHVHDFVNACCWPSYTGGKSVHAKTLFRKAGDFKCGASEALACYPVLRGFLEELQPGFSSRRMLLAAQCFYRLCETLDLLSHAASGTLRSNDLREAILGHLRSFKTVYGAEHLPPKGHFNVHLPEILDRHGVLLSCFVHERRHKELKRYANQQTSMTAGSEKNVMELSVEHHLEVLEDFDARREGLLKPRPAAQEVARVFCAAFGRARAPGLEISDTAYFGSGRTCKRGDIIVVEMENASHVGQAWFHVSQAGYLYTCFSPWTRQRDARNRFSHEEGALFVPTSSIKRLCIHRPENDNPNISLVIPLRSMF</sequence>
<evidence type="ECO:0000313" key="2">
    <source>
        <dbReference type="Proteomes" id="UP000649617"/>
    </source>
</evidence>
<dbReference type="EMBL" id="CAJNIZ010021946">
    <property type="protein sequence ID" value="CAE7457040.1"/>
    <property type="molecule type" value="Genomic_DNA"/>
</dbReference>
<dbReference type="Proteomes" id="UP000649617">
    <property type="component" value="Unassembled WGS sequence"/>
</dbReference>
<protein>
    <submittedName>
        <fullName evidence="1">Uncharacterized protein</fullName>
    </submittedName>
</protein>
<keyword evidence="2" id="KW-1185">Reference proteome</keyword>
<dbReference type="AlphaFoldDB" id="A0A812RX24"/>